<keyword evidence="3" id="KW-0547">Nucleotide-binding</keyword>
<evidence type="ECO:0000256" key="2">
    <source>
        <dbReference type="ARBA" id="ARBA00022448"/>
    </source>
</evidence>
<keyword evidence="2" id="KW-0813">Transport</keyword>
<comment type="caution">
    <text evidence="7">The sequence shown here is derived from an EMBL/GenBank/DDBJ whole genome shotgun (WGS) entry which is preliminary data.</text>
</comment>
<organism evidence="7 8">
    <name type="scientific">Nocardia vulneris</name>
    <dbReference type="NCBI Taxonomy" id="1141657"/>
    <lineage>
        <taxon>Bacteria</taxon>
        <taxon>Bacillati</taxon>
        <taxon>Actinomycetota</taxon>
        <taxon>Actinomycetes</taxon>
        <taxon>Mycobacteriales</taxon>
        <taxon>Nocardiaceae</taxon>
        <taxon>Nocardia</taxon>
    </lineage>
</organism>
<evidence type="ECO:0000256" key="1">
    <source>
        <dbReference type="ARBA" id="ARBA00004202"/>
    </source>
</evidence>
<dbReference type="InterPro" id="IPR027417">
    <property type="entry name" value="P-loop_NTPase"/>
</dbReference>
<protein>
    <submittedName>
        <fullName evidence="7">Multidrug ABC transporter ATPase</fullName>
    </submittedName>
</protein>
<dbReference type="InterPro" id="IPR050763">
    <property type="entry name" value="ABC_transporter_ATP-binding"/>
</dbReference>
<name>A0ABR4Z6S9_9NOCA</name>
<evidence type="ECO:0000256" key="4">
    <source>
        <dbReference type="ARBA" id="ARBA00022840"/>
    </source>
</evidence>
<dbReference type="PANTHER" id="PTHR42711:SF16">
    <property type="entry name" value="ABC TRANSPORTER ATP-BINDING PROTEIN"/>
    <property type="match status" value="1"/>
</dbReference>
<keyword evidence="5" id="KW-0046">Antibiotic resistance</keyword>
<dbReference type="PROSITE" id="PS00211">
    <property type="entry name" value="ABC_TRANSPORTER_1"/>
    <property type="match status" value="1"/>
</dbReference>
<dbReference type="InterPro" id="IPR003593">
    <property type="entry name" value="AAA+_ATPase"/>
</dbReference>
<dbReference type="SMART" id="SM00382">
    <property type="entry name" value="AAA"/>
    <property type="match status" value="1"/>
</dbReference>
<dbReference type="Proteomes" id="UP000031364">
    <property type="component" value="Unassembled WGS sequence"/>
</dbReference>
<dbReference type="CDD" id="cd03230">
    <property type="entry name" value="ABC_DR_subfamily_A"/>
    <property type="match status" value="1"/>
</dbReference>
<feature type="domain" description="ABC transporter" evidence="6">
    <location>
        <begin position="43"/>
        <end position="272"/>
    </location>
</feature>
<evidence type="ECO:0000256" key="5">
    <source>
        <dbReference type="ARBA" id="ARBA00023251"/>
    </source>
</evidence>
<gene>
    <name evidence="7" type="ORF">FG87_33465</name>
</gene>
<dbReference type="InterPro" id="IPR017871">
    <property type="entry name" value="ABC_transporter-like_CS"/>
</dbReference>
<dbReference type="Gene3D" id="3.40.50.300">
    <property type="entry name" value="P-loop containing nucleotide triphosphate hydrolases"/>
    <property type="match status" value="1"/>
</dbReference>
<evidence type="ECO:0000313" key="7">
    <source>
        <dbReference type="EMBL" id="KIA61050.1"/>
    </source>
</evidence>
<dbReference type="EMBL" id="JNFP01000053">
    <property type="protein sequence ID" value="KIA61050.1"/>
    <property type="molecule type" value="Genomic_DNA"/>
</dbReference>
<dbReference type="SUPFAM" id="SSF52540">
    <property type="entry name" value="P-loop containing nucleoside triphosphate hydrolases"/>
    <property type="match status" value="1"/>
</dbReference>
<sequence length="349" mass="37176">MGDCTGFGDWAYYWGWAGFAIVEGMNSATFGARPGRQRNDEVIAARGLRRTYGHGKTAFEAVKGVDLRVAEGEVFALLGTNGAGKTSTLDMLEGLAAPSDGVVEVFGLDPRRDRAQVRAQVGIMLQSGGLPAELTVRETLEMWRGTCTDPTTSATVLELVDLADRADVRVGSLSGGEQRRVDLACALLGQPRLLFLDEPTTGLDPESRRGTWKLLADLKASGVTMVLTTHYLDEAEALADRIAIMHKGAVARAGTLREIVDGHPARIVFDHPGLPLPPLPGAQLDAQARVTVTTHDLQGHLFELLGWARAHGLQLGGLEARAASLESVFLDIADEPVAAATPELIGAAR</sequence>
<proteinExistence type="predicted"/>
<dbReference type="Pfam" id="PF00005">
    <property type="entry name" value="ABC_tran"/>
    <property type="match status" value="1"/>
</dbReference>
<keyword evidence="8" id="KW-1185">Reference proteome</keyword>
<evidence type="ECO:0000313" key="8">
    <source>
        <dbReference type="Proteomes" id="UP000031364"/>
    </source>
</evidence>
<keyword evidence="4" id="KW-0067">ATP-binding</keyword>
<dbReference type="PROSITE" id="PS50893">
    <property type="entry name" value="ABC_TRANSPORTER_2"/>
    <property type="match status" value="1"/>
</dbReference>
<comment type="subcellular location">
    <subcellularLocation>
        <location evidence="1">Cell membrane</location>
        <topology evidence="1">Peripheral membrane protein</topology>
    </subcellularLocation>
</comment>
<dbReference type="PANTHER" id="PTHR42711">
    <property type="entry name" value="ABC TRANSPORTER ATP-BINDING PROTEIN"/>
    <property type="match status" value="1"/>
</dbReference>
<dbReference type="InterPro" id="IPR003439">
    <property type="entry name" value="ABC_transporter-like_ATP-bd"/>
</dbReference>
<evidence type="ECO:0000259" key="6">
    <source>
        <dbReference type="PROSITE" id="PS50893"/>
    </source>
</evidence>
<reference evidence="7 8" key="1">
    <citation type="journal article" date="2014" name="Int. J. Syst. Evol. Microbiol.">
        <title>Nocardia vulneris sp. nov., isolated from wounds of human patients in North America.</title>
        <authorList>
            <person name="Lasker B.A."/>
            <person name="Bell M."/>
            <person name="Klenk H.P."/>
            <person name="Sproer C."/>
            <person name="Schumann C."/>
            <person name="Schumann P."/>
            <person name="Brown J.M."/>
        </authorList>
    </citation>
    <scope>NUCLEOTIDE SEQUENCE [LARGE SCALE GENOMIC DNA]</scope>
    <source>
        <strain evidence="7 8">W9851</strain>
    </source>
</reference>
<evidence type="ECO:0000256" key="3">
    <source>
        <dbReference type="ARBA" id="ARBA00022741"/>
    </source>
</evidence>
<accession>A0ABR4Z6S9</accession>